<evidence type="ECO:0000256" key="1">
    <source>
        <dbReference type="ARBA" id="ARBA00007727"/>
    </source>
</evidence>
<dbReference type="PANTHER" id="PTHR32285:SF11">
    <property type="entry name" value="PROTEIN TRICHOME BIREFRINGENCE-LIKE 34"/>
    <property type="match status" value="1"/>
</dbReference>
<dbReference type="InterPro" id="IPR029962">
    <property type="entry name" value="TBL"/>
</dbReference>
<comment type="caution">
    <text evidence="4">The sequence shown here is derived from an EMBL/GenBank/DDBJ whole genome shotgun (WGS) entry which is preliminary data.</text>
</comment>
<name>A0AAN8VZ23_9MAGN</name>
<dbReference type="Pfam" id="PF13839">
    <property type="entry name" value="PC-Esterase"/>
    <property type="match status" value="1"/>
</dbReference>
<feature type="domain" description="Trichome birefringence-like C-terminal" evidence="3">
    <location>
        <begin position="87"/>
        <end position="370"/>
    </location>
</feature>
<dbReference type="Proteomes" id="UP001370490">
    <property type="component" value="Unassembled WGS sequence"/>
</dbReference>
<organism evidence="4 5">
    <name type="scientific">Dillenia turbinata</name>
    <dbReference type="NCBI Taxonomy" id="194707"/>
    <lineage>
        <taxon>Eukaryota</taxon>
        <taxon>Viridiplantae</taxon>
        <taxon>Streptophyta</taxon>
        <taxon>Embryophyta</taxon>
        <taxon>Tracheophyta</taxon>
        <taxon>Spermatophyta</taxon>
        <taxon>Magnoliopsida</taxon>
        <taxon>eudicotyledons</taxon>
        <taxon>Gunneridae</taxon>
        <taxon>Pentapetalae</taxon>
        <taxon>Dilleniales</taxon>
        <taxon>Dilleniaceae</taxon>
        <taxon>Dillenia</taxon>
    </lineage>
</organism>
<keyword evidence="2" id="KW-1133">Transmembrane helix</keyword>
<evidence type="ECO:0000259" key="3">
    <source>
        <dbReference type="Pfam" id="PF13839"/>
    </source>
</evidence>
<accession>A0AAN8VZ23</accession>
<keyword evidence="5" id="KW-1185">Reference proteome</keyword>
<sequence length="381" mass="44025">MAKGSSLDSSTLASRRRLHFLLGIVVVIAIVIFSRTGKNEEPLSMQDATRFSSEPSCNLFEGKWVYDNEAYPLYKEKDCSFMAEELASMLQRLRNKRIVFVGDSLNKGQWISMICLIESSIPKELKSMQYDGSLFTFRASEYNASVQFYWAPLLVESNADNPMNYSLSERIVKVKAIEKHATHWTDADILVFNSYLWWRMPYMKVLWGSFESGADGIYKEVEVPRSYEMALNTWSNWLEFHINRTKTQLLWVSMSPTHEAGEDWGLPGGQNCYKETEPIMEEGFQGRGSRTDMMRAVEATIAELKGRGLNIQFLNITQLSEYRKDAHPAFYREFKPPLTQLQLSNPRLNADCYHWCLPGVPDTWNELLYAYILSFSNFNEQ</sequence>
<dbReference type="GO" id="GO:0016413">
    <property type="term" value="F:O-acetyltransferase activity"/>
    <property type="evidence" value="ECO:0007669"/>
    <property type="project" value="InterPro"/>
</dbReference>
<feature type="transmembrane region" description="Helical" evidence="2">
    <location>
        <begin position="20"/>
        <end position="37"/>
    </location>
</feature>
<reference evidence="4 5" key="1">
    <citation type="submission" date="2023-12" db="EMBL/GenBank/DDBJ databases">
        <title>A high-quality genome assembly for Dillenia turbinata (Dilleniales).</title>
        <authorList>
            <person name="Chanderbali A."/>
        </authorList>
    </citation>
    <scope>NUCLEOTIDE SEQUENCE [LARGE SCALE GENOMIC DNA]</scope>
    <source>
        <strain evidence="4">LSX21</strain>
        <tissue evidence="4">Leaf</tissue>
    </source>
</reference>
<keyword evidence="2" id="KW-0812">Transmembrane</keyword>
<evidence type="ECO:0000313" key="5">
    <source>
        <dbReference type="Proteomes" id="UP001370490"/>
    </source>
</evidence>
<protein>
    <submittedName>
        <fullName evidence="4">PC-Esterase</fullName>
    </submittedName>
</protein>
<evidence type="ECO:0000256" key="2">
    <source>
        <dbReference type="SAM" id="Phobius"/>
    </source>
</evidence>
<gene>
    <name evidence="4" type="ORF">RJ641_024535</name>
</gene>
<dbReference type="InterPro" id="IPR026057">
    <property type="entry name" value="TBL_C"/>
</dbReference>
<dbReference type="AlphaFoldDB" id="A0AAN8VZ23"/>
<keyword evidence="2" id="KW-0472">Membrane</keyword>
<dbReference type="EMBL" id="JBAMMX010000003">
    <property type="protein sequence ID" value="KAK6943433.1"/>
    <property type="molecule type" value="Genomic_DNA"/>
</dbReference>
<evidence type="ECO:0000313" key="4">
    <source>
        <dbReference type="EMBL" id="KAK6943433.1"/>
    </source>
</evidence>
<comment type="similarity">
    <text evidence="1">Belongs to the PC-esterase family. TBL subfamily.</text>
</comment>
<proteinExistence type="inferred from homology"/>
<dbReference type="GO" id="GO:0016020">
    <property type="term" value="C:membrane"/>
    <property type="evidence" value="ECO:0007669"/>
    <property type="project" value="UniProtKB-SubCell"/>
</dbReference>
<dbReference type="GO" id="GO:0005794">
    <property type="term" value="C:Golgi apparatus"/>
    <property type="evidence" value="ECO:0007669"/>
    <property type="project" value="TreeGrafter"/>
</dbReference>
<dbReference type="PANTHER" id="PTHR32285">
    <property type="entry name" value="PROTEIN TRICHOME BIREFRINGENCE-LIKE 9-RELATED"/>
    <property type="match status" value="1"/>
</dbReference>